<dbReference type="SUPFAM" id="SSF52540">
    <property type="entry name" value="P-loop containing nucleoside triphosphate hydrolases"/>
    <property type="match status" value="1"/>
</dbReference>
<dbReference type="Pfam" id="PF05191">
    <property type="entry name" value="ADK_lid"/>
    <property type="match status" value="1"/>
</dbReference>
<keyword evidence="2" id="KW-0547">Nucleotide-binding</keyword>
<dbReference type="Gene3D" id="3.40.50.300">
    <property type="entry name" value="P-loop containing nucleotide triphosphate hydrolases"/>
    <property type="match status" value="1"/>
</dbReference>
<evidence type="ECO:0000256" key="1">
    <source>
        <dbReference type="ARBA" id="ARBA00022679"/>
    </source>
</evidence>
<reference evidence="5" key="1">
    <citation type="submission" date="2018-05" db="EMBL/GenBank/DDBJ databases">
        <authorList>
            <person name="Lanie J.A."/>
            <person name="Ng W.-L."/>
            <person name="Kazmierczak K.M."/>
            <person name="Andrzejewski T.M."/>
            <person name="Davidsen T.M."/>
            <person name="Wayne K.J."/>
            <person name="Tettelin H."/>
            <person name="Glass J.I."/>
            <person name="Rusch D."/>
            <person name="Podicherti R."/>
            <person name="Tsui H.-C.T."/>
            <person name="Winkler M.E."/>
        </authorList>
    </citation>
    <scope>NUCLEOTIDE SEQUENCE</scope>
</reference>
<dbReference type="InterPro" id="IPR006259">
    <property type="entry name" value="Adenyl_kin_sub"/>
</dbReference>
<sequence>VHVVLLGPPGVGKGTQGILLADAFGWERIVTGDLLRAARDAGTELGREAQQYMARGELVHDQLIIGIVQEKLKTLTLGTNVVFDGFPRNSSQALTFSMMLQTVGLAIDQVVVLEADDDVLIKRISGRRSCPSCGAVYNQSLASPIREGVCDTDGGALFRRADDEPSTVRNRLEVYRRETEPLIAYYEKSHALVHHIAGSPSVEVVQTALRDALGLSLS</sequence>
<feature type="domain" description="Adenylate kinase active site lid" evidence="4">
    <location>
        <begin position="127"/>
        <end position="162"/>
    </location>
</feature>
<protein>
    <recommendedName>
        <fullName evidence="4">Adenylate kinase active site lid domain-containing protein</fullName>
    </recommendedName>
</protein>
<evidence type="ECO:0000256" key="2">
    <source>
        <dbReference type="ARBA" id="ARBA00022741"/>
    </source>
</evidence>
<dbReference type="Pfam" id="PF00406">
    <property type="entry name" value="ADK"/>
    <property type="match status" value="1"/>
</dbReference>
<dbReference type="NCBIfam" id="TIGR01351">
    <property type="entry name" value="adk"/>
    <property type="match status" value="1"/>
</dbReference>
<accession>A0A381ZEV8</accession>
<gene>
    <name evidence="5" type="ORF">METZ01_LOCUS140216</name>
</gene>
<dbReference type="InterPro" id="IPR000850">
    <property type="entry name" value="Adenylat/UMP-CMP_kin"/>
</dbReference>
<dbReference type="PRINTS" id="PR00094">
    <property type="entry name" value="ADENYLTKNASE"/>
</dbReference>
<feature type="non-terminal residue" evidence="5">
    <location>
        <position position="1"/>
    </location>
</feature>
<dbReference type="PROSITE" id="PS00113">
    <property type="entry name" value="ADENYLATE_KINASE"/>
    <property type="match status" value="1"/>
</dbReference>
<dbReference type="SUPFAM" id="SSF57774">
    <property type="entry name" value="Microbial and mitochondrial ADK, insert 'zinc finger' domain"/>
    <property type="match status" value="1"/>
</dbReference>
<proteinExistence type="inferred from homology"/>
<keyword evidence="3" id="KW-0418">Kinase</keyword>
<name>A0A381ZEV8_9ZZZZ</name>
<evidence type="ECO:0000259" key="4">
    <source>
        <dbReference type="Pfam" id="PF05191"/>
    </source>
</evidence>
<evidence type="ECO:0000313" key="5">
    <source>
        <dbReference type="EMBL" id="SVA87362.1"/>
    </source>
</evidence>
<dbReference type="InterPro" id="IPR027417">
    <property type="entry name" value="P-loop_NTPase"/>
</dbReference>
<keyword evidence="1" id="KW-0808">Transferase</keyword>
<dbReference type="GO" id="GO:0004017">
    <property type="term" value="F:AMP kinase activity"/>
    <property type="evidence" value="ECO:0007669"/>
    <property type="project" value="InterPro"/>
</dbReference>
<dbReference type="NCBIfam" id="NF001381">
    <property type="entry name" value="PRK00279.1-3"/>
    <property type="match status" value="1"/>
</dbReference>
<evidence type="ECO:0000256" key="3">
    <source>
        <dbReference type="ARBA" id="ARBA00022777"/>
    </source>
</evidence>
<dbReference type="AlphaFoldDB" id="A0A381ZEV8"/>
<dbReference type="InterPro" id="IPR036193">
    <property type="entry name" value="ADK_active_lid_dom_sf"/>
</dbReference>
<dbReference type="EMBL" id="UINC01020915">
    <property type="protein sequence ID" value="SVA87362.1"/>
    <property type="molecule type" value="Genomic_DNA"/>
</dbReference>
<dbReference type="PANTHER" id="PTHR23359">
    <property type="entry name" value="NUCLEOTIDE KINASE"/>
    <property type="match status" value="1"/>
</dbReference>
<organism evidence="5">
    <name type="scientific">marine metagenome</name>
    <dbReference type="NCBI Taxonomy" id="408172"/>
    <lineage>
        <taxon>unclassified sequences</taxon>
        <taxon>metagenomes</taxon>
        <taxon>ecological metagenomes</taxon>
    </lineage>
</organism>
<dbReference type="GO" id="GO:0005524">
    <property type="term" value="F:ATP binding"/>
    <property type="evidence" value="ECO:0007669"/>
    <property type="project" value="InterPro"/>
</dbReference>
<dbReference type="InterPro" id="IPR007862">
    <property type="entry name" value="Adenylate_kinase_lid-dom"/>
</dbReference>
<dbReference type="HAMAP" id="MF_00235">
    <property type="entry name" value="Adenylate_kinase_Adk"/>
    <property type="match status" value="1"/>
</dbReference>
<dbReference type="InterPro" id="IPR033690">
    <property type="entry name" value="Adenylat_kinase_CS"/>
</dbReference>
<dbReference type="CDD" id="cd01428">
    <property type="entry name" value="ADK"/>
    <property type="match status" value="1"/>
</dbReference>